<dbReference type="Pfam" id="PF13973">
    <property type="entry name" value="DUF4222"/>
    <property type="match status" value="1"/>
</dbReference>
<organism evidence="1 2">
    <name type="scientific">Arsenophonus nasoniae</name>
    <name type="common">son-killer infecting Nasonia vitripennis</name>
    <dbReference type="NCBI Taxonomy" id="638"/>
    <lineage>
        <taxon>Bacteria</taxon>
        <taxon>Pseudomonadati</taxon>
        <taxon>Pseudomonadota</taxon>
        <taxon>Gammaproteobacteria</taxon>
        <taxon>Enterobacterales</taxon>
        <taxon>Morganellaceae</taxon>
        <taxon>Arsenophonus</taxon>
    </lineage>
</organism>
<name>A0AA95GGM5_9GAMM</name>
<dbReference type="EMBL" id="CP123498">
    <property type="protein sequence ID" value="WGL96523.1"/>
    <property type="molecule type" value="Genomic_DNA"/>
</dbReference>
<evidence type="ECO:0000313" key="1">
    <source>
        <dbReference type="EMBL" id="WGL96523.1"/>
    </source>
</evidence>
<proteinExistence type="predicted"/>
<protein>
    <submittedName>
        <fullName evidence="1">DUF4222 domain-containing protein</fullName>
    </submittedName>
</protein>
<dbReference type="AlphaFoldDB" id="A0AA95GGM5"/>
<dbReference type="Proteomes" id="UP001177597">
    <property type="component" value="Chromosome"/>
</dbReference>
<accession>A0AA95GGM5</accession>
<evidence type="ECO:0000313" key="2">
    <source>
        <dbReference type="Proteomes" id="UP001177597"/>
    </source>
</evidence>
<dbReference type="RefSeq" id="WP_280629999.1">
    <property type="nucleotide sequence ID" value="NZ_CP123498.1"/>
</dbReference>
<sequence>MTSLTKNHGISQLRCRPISGKNWFYCYEIRLVDRWIPVSQRFAKWAIDHVNHLYQKQKLFGQYFRDKRGRIVRFTGYDAKKGWILFTYEDGSQCFSPIRKFHQDYKRIEVKP</sequence>
<gene>
    <name evidence="1" type="ORF">QE207_08285</name>
</gene>
<dbReference type="InterPro" id="IPR025317">
    <property type="entry name" value="DUF4222"/>
</dbReference>
<reference evidence="1" key="1">
    <citation type="submission" date="2023-04" db="EMBL/GenBank/DDBJ databases">
        <title>Genome dynamics across the evolutionary transition to endosymbiosis.</title>
        <authorList>
            <person name="Siozios S."/>
            <person name="Nadal-Jimenez P."/>
            <person name="Azagi T."/>
            <person name="Sprong H."/>
            <person name="Frost C.L."/>
            <person name="Parratt S.R."/>
            <person name="Taylor G."/>
            <person name="Brettell L."/>
            <person name="Lew K.C."/>
            <person name="Croft L."/>
            <person name="King K.C."/>
            <person name="Brockhurst M.A."/>
            <person name="Hypsa V."/>
            <person name="Novakova E."/>
            <person name="Darby A.C."/>
            <person name="Hurst G.D.D."/>
        </authorList>
    </citation>
    <scope>NUCLEOTIDE SEQUENCE</scope>
    <source>
        <strain evidence="1">AIh</strain>
    </source>
</reference>